<name>A1CFU3_ASPCL</name>
<dbReference type="EMBL" id="DS027052">
    <property type="protein sequence ID" value="EAW11742.1"/>
    <property type="molecule type" value="Genomic_DNA"/>
</dbReference>
<organism evidence="2 3">
    <name type="scientific">Aspergillus clavatus (strain ATCC 1007 / CBS 513.65 / DSM 816 / NCTC 3887 / NRRL 1 / QM 1276 / 107)</name>
    <dbReference type="NCBI Taxonomy" id="344612"/>
    <lineage>
        <taxon>Eukaryota</taxon>
        <taxon>Fungi</taxon>
        <taxon>Dikarya</taxon>
        <taxon>Ascomycota</taxon>
        <taxon>Pezizomycotina</taxon>
        <taxon>Eurotiomycetes</taxon>
        <taxon>Eurotiomycetidae</taxon>
        <taxon>Eurotiales</taxon>
        <taxon>Aspergillaceae</taxon>
        <taxon>Aspergillus</taxon>
        <taxon>Aspergillus subgen. Fumigati</taxon>
    </lineage>
</organism>
<proteinExistence type="predicted"/>
<dbReference type="STRING" id="344612.A1CFU3"/>
<evidence type="ECO:0000313" key="2">
    <source>
        <dbReference type="EMBL" id="EAW11742.1"/>
    </source>
</evidence>
<keyword evidence="3" id="KW-1185">Reference proteome</keyword>
<feature type="compositionally biased region" description="Polar residues" evidence="1">
    <location>
        <begin position="33"/>
        <end position="47"/>
    </location>
</feature>
<dbReference type="PANTHER" id="PTHR42085">
    <property type="entry name" value="F-BOX DOMAIN-CONTAINING PROTEIN"/>
    <property type="match status" value="1"/>
</dbReference>
<dbReference type="VEuPathDB" id="FungiDB:ACLA_094420"/>
<dbReference type="InterPro" id="IPR038883">
    <property type="entry name" value="AN11006-like"/>
</dbReference>
<evidence type="ECO:0000313" key="3">
    <source>
        <dbReference type="Proteomes" id="UP000006701"/>
    </source>
</evidence>
<dbReference type="HOGENOM" id="CLU_026784_0_0_1"/>
<dbReference type="OMA" id="YIMASEC"/>
<dbReference type="eggNOG" id="ENOG502ST4P">
    <property type="taxonomic scope" value="Eukaryota"/>
</dbReference>
<reference evidence="2 3" key="1">
    <citation type="journal article" date="2008" name="PLoS Genet.">
        <title>Genomic islands in the pathogenic filamentous fungus Aspergillus fumigatus.</title>
        <authorList>
            <person name="Fedorova N.D."/>
            <person name="Khaldi N."/>
            <person name="Joardar V.S."/>
            <person name="Maiti R."/>
            <person name="Amedeo P."/>
            <person name="Anderson M.J."/>
            <person name="Crabtree J."/>
            <person name="Silva J.C."/>
            <person name="Badger J.H."/>
            <person name="Albarraq A."/>
            <person name="Angiuoli S."/>
            <person name="Bussey H."/>
            <person name="Bowyer P."/>
            <person name="Cotty P.J."/>
            <person name="Dyer P.S."/>
            <person name="Egan A."/>
            <person name="Galens K."/>
            <person name="Fraser-Liggett C.M."/>
            <person name="Haas B.J."/>
            <person name="Inman J.M."/>
            <person name="Kent R."/>
            <person name="Lemieux S."/>
            <person name="Malavazi I."/>
            <person name="Orvis J."/>
            <person name="Roemer T."/>
            <person name="Ronning C.M."/>
            <person name="Sundaram J.P."/>
            <person name="Sutton G."/>
            <person name="Turner G."/>
            <person name="Venter J.C."/>
            <person name="White O.R."/>
            <person name="Whitty B.R."/>
            <person name="Youngman P."/>
            <person name="Wolfe K.H."/>
            <person name="Goldman G.H."/>
            <person name="Wortman J.R."/>
            <person name="Jiang B."/>
            <person name="Denning D.W."/>
            <person name="Nierman W.C."/>
        </authorList>
    </citation>
    <scope>NUCLEOTIDE SEQUENCE [LARGE SCALE GENOMIC DNA]</scope>
    <source>
        <strain evidence="3">ATCC 1007 / CBS 513.65 / DSM 816 / NCTC 3887 / NRRL 1</strain>
    </source>
</reference>
<gene>
    <name evidence="2" type="ORF">ACLA_094420</name>
</gene>
<dbReference type="KEGG" id="act:ACLA_094420"/>
<evidence type="ECO:0000256" key="1">
    <source>
        <dbReference type="SAM" id="MobiDB-lite"/>
    </source>
</evidence>
<evidence type="ECO:0008006" key="4">
    <source>
        <dbReference type="Google" id="ProtNLM"/>
    </source>
</evidence>
<dbReference type="GeneID" id="4704822"/>
<dbReference type="Proteomes" id="UP000006701">
    <property type="component" value="Unassembled WGS sequence"/>
</dbReference>
<sequence length="533" mass="61950">MDCPDPDEETFFALSESLRMTKSAVGSPGDSGFESSATEPDVGSNNMDDLMKTGPTTLLHLPQSVKIRILEYIGLVRPCLINITEEGSRVKQATHGTCGVRNAVQTRGNWVTHADRLCDHPRLPTQVLMASREFREDLGALFFAHNRFSVVLSNKTDWNNFFEAVDWAAEDVRYLHVELRTWDNRFIKPGGQRMLLKLWTRFCKYLQEQMVNLRYFSLKCRVKDFEVALKIMCAMDSFPVLFQCAFHFSHTVEDDIRPLAKRNALRLTGNLGAKPFFPYFNLPKEVQLMILETLLASQLDPFLPSSGREPGDVTFVYRKTMRVTESNPLTCCGTCSPLQALCFCFARQTAYSTSCSCFSSPVRYFLVNRAFYEDARRIFFSRNRFFFVEEDPDIMMRFMNCIPTASFMMIRRLVFKFPKLYRHPWRTAYKIYEASTLASWSVLRRFIREHFDVSRLSLMIVDLGVKHHWSRPGFIRTNYIRRLLKTFEDLRGLRDFRVFLMEDRIFELDAERIVMGSAVERGPRDTEFPFAGN</sequence>
<dbReference type="RefSeq" id="XP_001273168.1">
    <property type="nucleotide sequence ID" value="XM_001273167.1"/>
</dbReference>
<dbReference type="AlphaFoldDB" id="A1CFU3"/>
<feature type="region of interest" description="Disordered" evidence="1">
    <location>
        <begin position="22"/>
        <end position="49"/>
    </location>
</feature>
<accession>A1CFU3</accession>
<protein>
    <recommendedName>
        <fullName evidence="4">F-box domain protein</fullName>
    </recommendedName>
</protein>
<dbReference type="OrthoDB" id="2099276at2759"/>
<dbReference type="PANTHER" id="PTHR42085:SF6">
    <property type="entry name" value="F-BOX DOMAIN-CONTAINING PROTEIN"/>
    <property type="match status" value="1"/>
</dbReference>